<evidence type="ECO:0000259" key="1">
    <source>
        <dbReference type="Pfam" id="PF10006"/>
    </source>
</evidence>
<proteinExistence type="predicted"/>
<evidence type="ECO:0000313" key="2">
    <source>
        <dbReference type="EMBL" id="TFC52150.1"/>
    </source>
</evidence>
<feature type="domain" description="DUF2249" evidence="1">
    <location>
        <begin position="29"/>
        <end position="98"/>
    </location>
</feature>
<dbReference type="InterPro" id="IPR018720">
    <property type="entry name" value="DUF2249"/>
</dbReference>
<keyword evidence="3" id="KW-1185">Reference proteome</keyword>
<dbReference type="AlphaFoldDB" id="A0AAQ2C910"/>
<comment type="caution">
    <text evidence="2">The sequence shown here is derived from an EMBL/GenBank/DDBJ whole genome shotgun (WGS) entry which is preliminary data.</text>
</comment>
<dbReference type="Proteomes" id="UP000297403">
    <property type="component" value="Unassembled WGS sequence"/>
</dbReference>
<dbReference type="EMBL" id="SOFY01000011">
    <property type="protein sequence ID" value="TFC52150.1"/>
    <property type="molecule type" value="Genomic_DNA"/>
</dbReference>
<organism evidence="2 3">
    <name type="scientific">Cryobacterium shii</name>
    <dbReference type="NCBI Taxonomy" id="1259235"/>
    <lineage>
        <taxon>Bacteria</taxon>
        <taxon>Bacillati</taxon>
        <taxon>Actinomycetota</taxon>
        <taxon>Actinomycetes</taxon>
        <taxon>Micrococcales</taxon>
        <taxon>Microbacteriaceae</taxon>
        <taxon>Cryobacterium</taxon>
    </lineage>
</organism>
<accession>A0AAQ2C910</accession>
<evidence type="ECO:0000313" key="3">
    <source>
        <dbReference type="Proteomes" id="UP000297403"/>
    </source>
</evidence>
<dbReference type="Pfam" id="PF10006">
    <property type="entry name" value="DUF2249"/>
    <property type="match status" value="1"/>
</dbReference>
<protein>
    <submittedName>
        <fullName evidence="2">DUF2249 domain-containing protein</fullName>
    </submittedName>
</protein>
<sequence>MLPMTAEPIALSSAHTCTCNHDDAAEAIVLDGRTIPHAVRHAAIFGALDAIQIGFALDLIAPHDPLPLLAQLENTRPGAFSVSYLERGPEAWRIRFTRVA</sequence>
<name>A0AAQ2C910_9MICO</name>
<gene>
    <name evidence="2" type="ORF">E3O49_02425</name>
</gene>
<reference evidence="2 3" key="1">
    <citation type="submission" date="2019-03" db="EMBL/GenBank/DDBJ databases">
        <title>Genomics of glacier-inhabiting Cryobacterium strains.</title>
        <authorList>
            <person name="Liu Q."/>
            <person name="Xin Y.-H."/>
        </authorList>
    </citation>
    <scope>NUCLEOTIDE SEQUENCE [LARGE SCALE GENOMIC DNA]</scope>
    <source>
        <strain evidence="3">TMT1-22</strain>
    </source>
</reference>